<sequence>MHQNEMYAEEIEKLKETAKRMLMFQNGDVLDNMIMIDTIERLGLSYHFEKEIEDQLEQIYLMELFTNGAYNNNDGDLFFVSLHFRLLRQHGYKISSGVFERFKKSDDQFSEILKSDTSGLLALYEASYWRTHGEEILEEAFQFTTPLLELFVAQNSSNDSFLATQVAHSLKQPLHRGVPRVEMWHFIFIYEESDMKNDTFLRFAKLDFNMLQILHKKELHQLSRWWKALDIISKLEYPRDRLVESYFWALAMFHEPHFSISRIVMTKVVIMISIIDDTCDAHATLEEVDIFTRAVQRWNYSETDRLPDYMKLVYKMLLDLFEDFIEQFKTREDIKSLIVNHIKEGMKQLVTGYWTEMKWFMKEHFPKFEEYMRNGLITSVYYVVLPTLCLGTFLLDTNMIAPIANEVSSWLSENSKFSKASAIIGRLNDDLASFEREKEMGQIVTGVECYMKEYDVSKEEAFHKFNEITENAWKDINEGCFKPTKVPSSIIAQVLNLCRVTDFVYKNEQDAYTYPAKVLEPLIVSLLVEPILTS</sequence>
<dbReference type="Pfam" id="PF01397">
    <property type="entry name" value="Terpene_synth"/>
    <property type="match status" value="1"/>
</dbReference>
<dbReference type="SUPFAM" id="SSF48576">
    <property type="entry name" value="Terpenoid synthases"/>
    <property type="match status" value="1"/>
</dbReference>
<dbReference type="PANTHER" id="PTHR31225:SF93">
    <property type="entry name" value="ALPHA-HUMULENE_(-)-(E)-BETA-CARYOPHYLLENE SYNTHASE"/>
    <property type="match status" value="1"/>
</dbReference>
<dbReference type="GO" id="GO:0016102">
    <property type="term" value="P:diterpenoid biosynthetic process"/>
    <property type="evidence" value="ECO:0007669"/>
    <property type="project" value="InterPro"/>
</dbReference>
<evidence type="ECO:0000259" key="7">
    <source>
        <dbReference type="Pfam" id="PF03936"/>
    </source>
</evidence>
<keyword evidence="5" id="KW-0456">Lyase</keyword>
<feature type="domain" description="Terpene synthase metal-binding" evidence="7">
    <location>
        <begin position="227"/>
        <end position="475"/>
    </location>
</feature>
<dbReference type="FunFam" id="1.50.10.130:FF:000001">
    <property type="entry name" value="Isoprene synthase, chloroplastic"/>
    <property type="match status" value="1"/>
</dbReference>
<dbReference type="InterPro" id="IPR036965">
    <property type="entry name" value="Terpene_synth_N_sf"/>
</dbReference>
<dbReference type="InterPro" id="IPR008930">
    <property type="entry name" value="Terpenoid_cyclase/PrenylTrfase"/>
</dbReference>
<gene>
    <name evidence="8" type="ORF">LIER_36448</name>
</gene>
<dbReference type="GO" id="GO:0000287">
    <property type="term" value="F:magnesium ion binding"/>
    <property type="evidence" value="ECO:0007669"/>
    <property type="project" value="InterPro"/>
</dbReference>
<dbReference type="Proteomes" id="UP001454036">
    <property type="component" value="Unassembled WGS sequence"/>
</dbReference>
<accession>A0AAV3P656</accession>
<keyword evidence="4" id="KW-0460">Magnesium</keyword>
<dbReference type="InterPro" id="IPR001906">
    <property type="entry name" value="Terpene_synth_N"/>
</dbReference>
<evidence type="ECO:0000256" key="1">
    <source>
        <dbReference type="ARBA" id="ARBA00001946"/>
    </source>
</evidence>
<dbReference type="PANTHER" id="PTHR31225">
    <property type="entry name" value="OS04G0344100 PROTEIN-RELATED"/>
    <property type="match status" value="1"/>
</dbReference>
<dbReference type="Gene3D" id="1.50.10.130">
    <property type="entry name" value="Terpene synthase, N-terminal domain"/>
    <property type="match status" value="1"/>
</dbReference>
<dbReference type="InterPro" id="IPR008949">
    <property type="entry name" value="Isoprenoid_synthase_dom_sf"/>
</dbReference>
<protein>
    <submittedName>
        <fullName evidence="8">Uncharacterized protein</fullName>
    </submittedName>
</protein>
<reference evidence="8 9" key="1">
    <citation type="submission" date="2024-01" db="EMBL/GenBank/DDBJ databases">
        <title>The complete chloroplast genome sequence of Lithospermum erythrorhizon: insights into the phylogenetic relationship among Boraginaceae species and the maternal lineages of purple gromwells.</title>
        <authorList>
            <person name="Okada T."/>
            <person name="Watanabe K."/>
        </authorList>
    </citation>
    <scope>NUCLEOTIDE SEQUENCE [LARGE SCALE GENOMIC DNA]</scope>
</reference>
<comment type="pathway">
    <text evidence="2">Secondary metabolite biosynthesis; terpenoid biosynthesis.</text>
</comment>
<evidence type="ECO:0000256" key="3">
    <source>
        <dbReference type="ARBA" id="ARBA00022723"/>
    </source>
</evidence>
<dbReference type="SFLD" id="SFLDG01019">
    <property type="entry name" value="Terpene_Cyclase_Like_1_C_Termi"/>
    <property type="match status" value="1"/>
</dbReference>
<dbReference type="InterPro" id="IPR044814">
    <property type="entry name" value="Terpene_cyclase_plant_C1"/>
</dbReference>
<proteinExistence type="predicted"/>
<evidence type="ECO:0000256" key="5">
    <source>
        <dbReference type="ARBA" id="ARBA00023239"/>
    </source>
</evidence>
<organism evidence="8 9">
    <name type="scientific">Lithospermum erythrorhizon</name>
    <name type="common">Purple gromwell</name>
    <name type="synonym">Lithospermum officinale var. erythrorhizon</name>
    <dbReference type="NCBI Taxonomy" id="34254"/>
    <lineage>
        <taxon>Eukaryota</taxon>
        <taxon>Viridiplantae</taxon>
        <taxon>Streptophyta</taxon>
        <taxon>Embryophyta</taxon>
        <taxon>Tracheophyta</taxon>
        <taxon>Spermatophyta</taxon>
        <taxon>Magnoliopsida</taxon>
        <taxon>eudicotyledons</taxon>
        <taxon>Gunneridae</taxon>
        <taxon>Pentapetalae</taxon>
        <taxon>asterids</taxon>
        <taxon>lamiids</taxon>
        <taxon>Boraginales</taxon>
        <taxon>Boraginaceae</taxon>
        <taxon>Boraginoideae</taxon>
        <taxon>Lithospermeae</taxon>
        <taxon>Lithospermum</taxon>
    </lineage>
</organism>
<dbReference type="EMBL" id="BAABME010016699">
    <property type="protein sequence ID" value="GAA0147084.1"/>
    <property type="molecule type" value="Genomic_DNA"/>
</dbReference>
<name>A0AAV3P656_LITER</name>
<dbReference type="FunFam" id="1.10.600.10:FF:000007">
    <property type="entry name" value="Isoprene synthase, chloroplastic"/>
    <property type="match status" value="1"/>
</dbReference>
<dbReference type="Pfam" id="PF03936">
    <property type="entry name" value="Terpene_synth_C"/>
    <property type="match status" value="1"/>
</dbReference>
<dbReference type="Gene3D" id="1.10.600.10">
    <property type="entry name" value="Farnesyl Diphosphate Synthase"/>
    <property type="match status" value="1"/>
</dbReference>
<feature type="domain" description="Terpene synthase N-terminal" evidence="6">
    <location>
        <begin position="4"/>
        <end position="170"/>
    </location>
</feature>
<evidence type="ECO:0000256" key="2">
    <source>
        <dbReference type="ARBA" id="ARBA00004721"/>
    </source>
</evidence>
<evidence type="ECO:0000313" key="9">
    <source>
        <dbReference type="Proteomes" id="UP001454036"/>
    </source>
</evidence>
<dbReference type="GO" id="GO:0010333">
    <property type="term" value="F:terpene synthase activity"/>
    <property type="evidence" value="ECO:0007669"/>
    <property type="project" value="InterPro"/>
</dbReference>
<dbReference type="InterPro" id="IPR034741">
    <property type="entry name" value="Terpene_cyclase-like_1_C"/>
</dbReference>
<dbReference type="CDD" id="cd00684">
    <property type="entry name" value="Terpene_cyclase_plant_C1"/>
    <property type="match status" value="1"/>
</dbReference>
<dbReference type="SUPFAM" id="SSF48239">
    <property type="entry name" value="Terpenoid cyclases/Protein prenyltransferases"/>
    <property type="match status" value="1"/>
</dbReference>
<evidence type="ECO:0000256" key="4">
    <source>
        <dbReference type="ARBA" id="ARBA00022842"/>
    </source>
</evidence>
<comment type="cofactor">
    <cofactor evidence="1">
        <name>Mg(2+)</name>
        <dbReference type="ChEBI" id="CHEBI:18420"/>
    </cofactor>
</comment>
<dbReference type="InterPro" id="IPR005630">
    <property type="entry name" value="Terpene_synthase_metal-bd"/>
</dbReference>
<dbReference type="AlphaFoldDB" id="A0AAV3P656"/>
<keyword evidence="9" id="KW-1185">Reference proteome</keyword>
<evidence type="ECO:0000259" key="6">
    <source>
        <dbReference type="Pfam" id="PF01397"/>
    </source>
</evidence>
<comment type="caution">
    <text evidence="8">The sequence shown here is derived from an EMBL/GenBank/DDBJ whole genome shotgun (WGS) entry which is preliminary data.</text>
</comment>
<evidence type="ECO:0000313" key="8">
    <source>
        <dbReference type="EMBL" id="GAA0147084.1"/>
    </source>
</evidence>
<dbReference type="InterPro" id="IPR050148">
    <property type="entry name" value="Terpene_synthase-like"/>
</dbReference>
<dbReference type="SFLD" id="SFLDS00005">
    <property type="entry name" value="Isoprenoid_Synthase_Type_I"/>
    <property type="match status" value="1"/>
</dbReference>
<keyword evidence="3" id="KW-0479">Metal-binding</keyword>